<dbReference type="RefSeq" id="WP_341376554.1">
    <property type="nucleotide sequence ID" value="NZ_JBBUTF010000030.1"/>
</dbReference>
<keyword evidence="1" id="KW-1133">Transmembrane helix</keyword>
<keyword evidence="3" id="KW-1185">Reference proteome</keyword>
<dbReference type="Pfam" id="PF05437">
    <property type="entry name" value="AzlD"/>
    <property type="match status" value="1"/>
</dbReference>
<sequence length="112" mass="11834">MSAAALSWGDAQAAWGVVGLALVTVFTRAVFLLPRRTPRLPGWLWRGLSYAPLAALAALIAPELQPAAGLAAWADPRFWSVAAALLAYAWRRDVISPTLAGTAVLLLSAALR</sequence>
<proteinExistence type="predicted"/>
<dbReference type="Proteomes" id="UP001368500">
    <property type="component" value="Unassembled WGS sequence"/>
</dbReference>
<feature type="transmembrane region" description="Helical" evidence="1">
    <location>
        <begin position="12"/>
        <end position="31"/>
    </location>
</feature>
<evidence type="ECO:0000313" key="2">
    <source>
        <dbReference type="EMBL" id="MEK8028766.1"/>
    </source>
</evidence>
<dbReference type="EMBL" id="JBBUTF010000030">
    <property type="protein sequence ID" value="MEK8028766.1"/>
    <property type="molecule type" value="Genomic_DNA"/>
</dbReference>
<gene>
    <name evidence="2" type="ORF">AACH11_22630</name>
</gene>
<comment type="caution">
    <text evidence="2">The sequence shown here is derived from an EMBL/GenBank/DDBJ whole genome shotgun (WGS) entry which is preliminary data.</text>
</comment>
<dbReference type="InterPro" id="IPR008407">
    <property type="entry name" value="Brnchd-chn_aa_trnsp_AzlD"/>
</dbReference>
<keyword evidence="1" id="KW-0472">Membrane</keyword>
<reference evidence="2 3" key="1">
    <citation type="submission" date="2024-04" db="EMBL/GenBank/DDBJ databases">
        <title>Novel species of the genus Ideonella isolated from streams.</title>
        <authorList>
            <person name="Lu H."/>
        </authorList>
    </citation>
    <scope>NUCLEOTIDE SEQUENCE [LARGE SCALE GENOMIC DNA]</scope>
    <source>
        <strain evidence="2 3">BYS139W</strain>
    </source>
</reference>
<feature type="transmembrane region" description="Helical" evidence="1">
    <location>
        <begin position="94"/>
        <end position="111"/>
    </location>
</feature>
<evidence type="ECO:0000256" key="1">
    <source>
        <dbReference type="SAM" id="Phobius"/>
    </source>
</evidence>
<organism evidence="2 3">
    <name type="scientific">Pseudaquabacterium rugosum</name>
    <dbReference type="NCBI Taxonomy" id="2984194"/>
    <lineage>
        <taxon>Bacteria</taxon>
        <taxon>Pseudomonadati</taxon>
        <taxon>Pseudomonadota</taxon>
        <taxon>Betaproteobacteria</taxon>
        <taxon>Burkholderiales</taxon>
        <taxon>Sphaerotilaceae</taxon>
        <taxon>Pseudaquabacterium</taxon>
    </lineage>
</organism>
<keyword evidence="1" id="KW-0812">Transmembrane</keyword>
<protein>
    <submittedName>
        <fullName evidence="2">AzlD domain-containing protein</fullName>
    </submittedName>
</protein>
<accession>A0ABU9BFP6</accession>
<name>A0ABU9BFP6_9BURK</name>
<evidence type="ECO:0000313" key="3">
    <source>
        <dbReference type="Proteomes" id="UP001368500"/>
    </source>
</evidence>